<gene>
    <name evidence="1" type="ORF">NIES2135_58670</name>
</gene>
<dbReference type="AlphaFoldDB" id="A0A1Z4JQH4"/>
<organism evidence="1 2">
    <name type="scientific">Leptolyngbya boryana NIES-2135</name>
    <dbReference type="NCBI Taxonomy" id="1973484"/>
    <lineage>
        <taxon>Bacteria</taxon>
        <taxon>Bacillati</taxon>
        <taxon>Cyanobacteriota</taxon>
        <taxon>Cyanophyceae</taxon>
        <taxon>Leptolyngbyales</taxon>
        <taxon>Leptolyngbyaceae</taxon>
        <taxon>Leptolyngbya group</taxon>
        <taxon>Leptolyngbya</taxon>
    </lineage>
</organism>
<protein>
    <submittedName>
        <fullName evidence="1">Uncharacterized protein</fullName>
    </submittedName>
</protein>
<keyword evidence="2" id="KW-1185">Reference proteome</keyword>
<evidence type="ECO:0000313" key="2">
    <source>
        <dbReference type="Proteomes" id="UP000217895"/>
    </source>
</evidence>
<sequence>MVRATQNRSNLPIQRILDRILQLQTINRYEHLHLASALLANQRLTPEERRQINQIFDYIQTGQIKLVDEGFSPT</sequence>
<dbReference type="EMBL" id="AP018203">
    <property type="protein sequence ID" value="BAY58992.1"/>
    <property type="molecule type" value="Genomic_DNA"/>
</dbReference>
<name>A0A1Z4JQH4_LEPBY</name>
<reference evidence="1 2" key="1">
    <citation type="submission" date="2017-06" db="EMBL/GenBank/DDBJ databases">
        <title>Genome sequencing of cyanobaciteial culture collection at National Institute for Environmental Studies (NIES).</title>
        <authorList>
            <person name="Hirose Y."/>
            <person name="Shimura Y."/>
            <person name="Fujisawa T."/>
            <person name="Nakamura Y."/>
            <person name="Kawachi M."/>
        </authorList>
    </citation>
    <scope>NUCLEOTIDE SEQUENCE [LARGE SCALE GENOMIC DNA]</scope>
    <source>
        <strain evidence="1 2">NIES-2135</strain>
    </source>
</reference>
<dbReference type="Proteomes" id="UP000217895">
    <property type="component" value="Chromosome"/>
</dbReference>
<proteinExistence type="predicted"/>
<evidence type="ECO:0000313" key="1">
    <source>
        <dbReference type="EMBL" id="BAY58992.1"/>
    </source>
</evidence>
<accession>A0A1Z4JQH4</accession>